<feature type="domain" description="Nuclear receptor" evidence="11">
    <location>
        <begin position="137"/>
        <end position="212"/>
    </location>
</feature>
<dbReference type="GO" id="GO:0042464">
    <property type="term" value="P:dosage compensation by hypoactivation of X chromosome"/>
    <property type="evidence" value="ECO:0007669"/>
    <property type="project" value="EnsemblMetazoa"/>
</dbReference>
<dbReference type="PROSITE" id="PS00031">
    <property type="entry name" value="NUCLEAR_REC_DBD_1"/>
    <property type="match status" value="1"/>
</dbReference>
<feature type="domain" description="NR LBD" evidence="12">
    <location>
        <begin position="261"/>
        <end position="497"/>
    </location>
</feature>
<keyword evidence="6" id="KW-0238">DNA-binding</keyword>
<dbReference type="FunFam" id="3.30.50.10:FF:000044">
    <property type="entry name" value="retinoic acid receptor beta isoform X4"/>
    <property type="match status" value="1"/>
</dbReference>
<dbReference type="Gene3D" id="3.30.50.10">
    <property type="entry name" value="Erythroid Transcription Factor GATA-1, subunit A"/>
    <property type="match status" value="1"/>
</dbReference>
<dbReference type="SUPFAM" id="SSF48508">
    <property type="entry name" value="Nuclear receptor ligand-binding domain"/>
    <property type="match status" value="1"/>
</dbReference>
<dbReference type="PANTHER" id="PTHR24082">
    <property type="entry name" value="NUCLEAR HORMONE RECEPTOR"/>
    <property type="match status" value="1"/>
</dbReference>
<keyword evidence="7" id="KW-0804">Transcription</keyword>
<keyword evidence="5" id="KW-0805">Transcription regulation</keyword>
<dbReference type="OMA" id="RKIDYRC"/>
<proteinExistence type="inferred from homology"/>
<dbReference type="Proteomes" id="UP000005237">
    <property type="component" value="Unassembled WGS sequence"/>
</dbReference>
<dbReference type="InterPro" id="IPR013088">
    <property type="entry name" value="Znf_NHR/GATA"/>
</dbReference>
<dbReference type="GO" id="GO:0000122">
    <property type="term" value="P:negative regulation of transcription by RNA polymerase II"/>
    <property type="evidence" value="ECO:0007669"/>
    <property type="project" value="EnsemblMetazoa"/>
</dbReference>
<reference evidence="13" key="2">
    <citation type="submission" date="2022-06" db="UniProtKB">
        <authorList>
            <consortium name="EnsemblMetazoa"/>
        </authorList>
    </citation>
    <scope>IDENTIFICATION</scope>
    <source>
        <strain evidence="13">DF5081</strain>
    </source>
</reference>
<dbReference type="Pfam" id="PF00105">
    <property type="entry name" value="zf-C4"/>
    <property type="match status" value="1"/>
</dbReference>
<keyword evidence="8" id="KW-0675">Receptor</keyword>
<dbReference type="SMART" id="SM00430">
    <property type="entry name" value="HOLI"/>
    <property type="match status" value="1"/>
</dbReference>
<accession>A0A8R1HPF6</accession>
<dbReference type="PANTHER" id="PTHR24082:SF502">
    <property type="entry name" value="STEROID HORMONE RECEPTOR FAMILY MEMBER CNR14"/>
    <property type="match status" value="1"/>
</dbReference>
<dbReference type="PRINTS" id="PR00047">
    <property type="entry name" value="STROIDFINGER"/>
</dbReference>
<evidence type="ECO:0000313" key="13">
    <source>
        <dbReference type="EnsemblMetazoa" id="CJA05280.1"/>
    </source>
</evidence>
<dbReference type="GO" id="GO:0030154">
    <property type="term" value="P:cell differentiation"/>
    <property type="evidence" value="ECO:0007669"/>
    <property type="project" value="TreeGrafter"/>
</dbReference>
<organism evidence="13 14">
    <name type="scientific">Caenorhabditis japonica</name>
    <dbReference type="NCBI Taxonomy" id="281687"/>
    <lineage>
        <taxon>Eukaryota</taxon>
        <taxon>Metazoa</taxon>
        <taxon>Ecdysozoa</taxon>
        <taxon>Nematoda</taxon>
        <taxon>Chromadorea</taxon>
        <taxon>Rhabditida</taxon>
        <taxon>Rhabditina</taxon>
        <taxon>Rhabditomorpha</taxon>
        <taxon>Rhabditoidea</taxon>
        <taxon>Rhabditidae</taxon>
        <taxon>Peloderinae</taxon>
        <taxon>Caenorhabditis</taxon>
    </lineage>
</organism>
<evidence type="ECO:0000256" key="10">
    <source>
        <dbReference type="SAM" id="MobiDB-lite"/>
    </source>
</evidence>
<evidence type="ECO:0000313" key="14">
    <source>
        <dbReference type="Proteomes" id="UP000005237"/>
    </source>
</evidence>
<evidence type="ECO:0000256" key="7">
    <source>
        <dbReference type="ARBA" id="ARBA00023163"/>
    </source>
</evidence>
<evidence type="ECO:0000256" key="6">
    <source>
        <dbReference type="ARBA" id="ARBA00023125"/>
    </source>
</evidence>
<evidence type="ECO:0000256" key="3">
    <source>
        <dbReference type="ARBA" id="ARBA00022771"/>
    </source>
</evidence>
<dbReference type="GO" id="GO:0000978">
    <property type="term" value="F:RNA polymerase II cis-regulatory region sequence-specific DNA binding"/>
    <property type="evidence" value="ECO:0007669"/>
    <property type="project" value="TreeGrafter"/>
</dbReference>
<dbReference type="InterPro" id="IPR050234">
    <property type="entry name" value="Nuclear_hormone_rcpt_NR1"/>
</dbReference>
<dbReference type="InterPro" id="IPR035500">
    <property type="entry name" value="NHR-like_dom_sf"/>
</dbReference>
<reference evidence="14" key="1">
    <citation type="submission" date="2010-08" db="EMBL/GenBank/DDBJ databases">
        <authorList>
            <consortium name="Caenorhabditis japonica Sequencing Consortium"/>
            <person name="Wilson R.K."/>
        </authorList>
    </citation>
    <scope>NUCLEOTIDE SEQUENCE [LARGE SCALE GENOMIC DNA]</scope>
    <source>
        <strain evidence="14">DF5081</strain>
    </source>
</reference>
<keyword evidence="2" id="KW-0479">Metal-binding</keyword>
<dbReference type="GO" id="GO:0045944">
    <property type="term" value="P:positive regulation of transcription by RNA polymerase II"/>
    <property type="evidence" value="ECO:0007669"/>
    <property type="project" value="TreeGrafter"/>
</dbReference>
<dbReference type="GO" id="GO:0005634">
    <property type="term" value="C:nucleus"/>
    <property type="evidence" value="ECO:0007669"/>
    <property type="project" value="EnsemblMetazoa"/>
</dbReference>
<dbReference type="GO" id="GO:0004879">
    <property type="term" value="F:nuclear receptor activity"/>
    <property type="evidence" value="ECO:0007669"/>
    <property type="project" value="TreeGrafter"/>
</dbReference>
<evidence type="ECO:0000256" key="9">
    <source>
        <dbReference type="ARBA" id="ARBA00023242"/>
    </source>
</evidence>
<evidence type="ECO:0000256" key="2">
    <source>
        <dbReference type="ARBA" id="ARBA00022723"/>
    </source>
</evidence>
<dbReference type="Gene3D" id="1.10.565.10">
    <property type="entry name" value="Retinoid X Receptor"/>
    <property type="match status" value="1"/>
</dbReference>
<protein>
    <recommendedName>
        <fullName evidence="15">Nuclear receptor</fullName>
    </recommendedName>
</protein>
<keyword evidence="14" id="KW-1185">Reference proteome</keyword>
<evidence type="ECO:0000259" key="12">
    <source>
        <dbReference type="PROSITE" id="PS51843"/>
    </source>
</evidence>
<keyword evidence="4" id="KW-0862">Zinc</keyword>
<dbReference type="PRINTS" id="PR00398">
    <property type="entry name" value="STRDHORMONER"/>
</dbReference>
<feature type="region of interest" description="Disordered" evidence="10">
    <location>
        <begin position="223"/>
        <end position="248"/>
    </location>
</feature>
<dbReference type="AlphaFoldDB" id="A0A8R1HPF6"/>
<sequence>MSYESKDFGFLPNSDGLSVCTSSYYNNPSETAATAVSHHKQELKQETPNTQWANPQMIYIGDEAYTQLPQGTYAQDQNQRYYSHINYHPYYENMSQASASSPATSVTHSNSSLSPDSLTHPNPHTNVVQRHHIGKAIQFCKVCGDKSSGYHYGVTSCEGCKGFFRRSIQRKIDYRCLKQQNCEIRRESRNRCQYCRFRKCVEAGMSKDSVRHVKRILPKQDPVSSINSVGSITSDSESHVSSSTSPEPDVECIAVRTEIIESHKKHSTHSDIQVRSMVAKPLNYLPHIDKTMTPLQLRLTAWRYHSIFVEDDIKRFIEFVKAIPKFKTFKADDQANLLKRTAFSVHLIRVARGLSSKGLFLAEGEFVDFPTLQVLYGPALANQMLVFVNTLLGLNLTDGDIALFIVLNLTQPLTETFLQQNDMQCAIQLSALHEQFRQVLYVKLQERREGADIFSKLIELLDECRNLDDMAFKDLHPLRAVRGKLDMGVLFQEMYRLNVPLPVPRNSQNQDYIPTPIQC</sequence>
<dbReference type="EnsemblMetazoa" id="CJA05280.1">
    <property type="protein sequence ID" value="CJA05280.1"/>
    <property type="gene ID" value="WBGene00124484"/>
</dbReference>
<evidence type="ECO:0000256" key="1">
    <source>
        <dbReference type="ARBA" id="ARBA00005993"/>
    </source>
</evidence>
<dbReference type="InterPro" id="IPR000536">
    <property type="entry name" value="Nucl_hrmn_rcpt_lig-bd"/>
</dbReference>
<feature type="region of interest" description="Disordered" evidence="10">
    <location>
        <begin position="98"/>
        <end position="123"/>
    </location>
</feature>
<evidence type="ECO:0000259" key="11">
    <source>
        <dbReference type="PROSITE" id="PS51030"/>
    </source>
</evidence>
<dbReference type="GO" id="GO:0008270">
    <property type="term" value="F:zinc ion binding"/>
    <property type="evidence" value="ECO:0007669"/>
    <property type="project" value="UniProtKB-KW"/>
</dbReference>
<name>A0A8R1HPF6_CAEJA</name>
<dbReference type="SMART" id="SM00399">
    <property type="entry name" value="ZnF_C4"/>
    <property type="match status" value="1"/>
</dbReference>
<comment type="similarity">
    <text evidence="1">Belongs to the nuclear hormone receptor family.</text>
</comment>
<dbReference type="SUPFAM" id="SSF57716">
    <property type="entry name" value="Glucocorticoid receptor-like (DNA-binding domain)"/>
    <property type="match status" value="1"/>
</dbReference>
<dbReference type="InterPro" id="IPR001628">
    <property type="entry name" value="Znf_hrmn_rcpt"/>
</dbReference>
<keyword evidence="9" id="KW-0539">Nucleus</keyword>
<dbReference type="PROSITE" id="PS51030">
    <property type="entry name" value="NUCLEAR_REC_DBD_2"/>
    <property type="match status" value="1"/>
</dbReference>
<keyword evidence="3" id="KW-0863">Zinc-finger</keyword>
<evidence type="ECO:0000256" key="5">
    <source>
        <dbReference type="ARBA" id="ARBA00023015"/>
    </source>
</evidence>
<feature type="compositionally biased region" description="Low complexity" evidence="10">
    <location>
        <begin position="231"/>
        <end position="247"/>
    </location>
</feature>
<dbReference type="InterPro" id="IPR001723">
    <property type="entry name" value="Nuclear_hrmn_rcpt"/>
</dbReference>
<dbReference type="GO" id="GO:0009755">
    <property type="term" value="P:hormone-mediated signaling pathway"/>
    <property type="evidence" value="ECO:0007669"/>
    <property type="project" value="TreeGrafter"/>
</dbReference>
<evidence type="ECO:0008006" key="15">
    <source>
        <dbReference type="Google" id="ProtNLM"/>
    </source>
</evidence>
<evidence type="ECO:0000256" key="4">
    <source>
        <dbReference type="ARBA" id="ARBA00022833"/>
    </source>
</evidence>
<evidence type="ECO:0000256" key="8">
    <source>
        <dbReference type="ARBA" id="ARBA00023170"/>
    </source>
</evidence>
<dbReference type="GO" id="GO:0000381">
    <property type="term" value="P:regulation of alternative mRNA splicing, via spliceosome"/>
    <property type="evidence" value="ECO:0007669"/>
    <property type="project" value="EnsemblMetazoa"/>
</dbReference>
<dbReference type="PROSITE" id="PS51843">
    <property type="entry name" value="NR_LBD"/>
    <property type="match status" value="1"/>
</dbReference>
<dbReference type="GO" id="GO:0007538">
    <property type="term" value="P:primary sex determination"/>
    <property type="evidence" value="ECO:0007669"/>
    <property type="project" value="EnsemblMetazoa"/>
</dbReference>